<feature type="region of interest" description="Disordered" evidence="2">
    <location>
        <begin position="52"/>
        <end position="108"/>
    </location>
</feature>
<sequence length="824" mass="92655">MPTSEQQAPVAAEASVIQQTPDAVLPEHSDPLSASGELMDFDFEDFLDFNDSLEPLPVLEEASIDANEPQPTNDPKPHDHDQTAPEQPQADLLPNLNQPAQEHVMAQDADEIEPELDSMAIDPALLESYLTDANSTNIDDLFGPSCPGSPIALDTDVPSFLVDVDAAESDCIHPSQLSLDLSHGPNNDEQQLMGTVNNPGVSDETDGGLVVDRTGDGKDDTPSGDRPSRNVVVSSGFIFPAAMSEVDTKPVVADVSDVMGVDGTLPSDAPVTALKSETGPIDSQIPNFQGIQLPEKFLQQIMPSQYSHSANVNQLQHMPLQWFAVKGEENIMQHADQKSFKSDSDDSDSDGEEIKSFYPTHPRPAAWGPSYCQNPVFRYSSRGQWSEGTYFSTQALQFYMARCPRNLTVWLQSNPRIGQRQDEWDRMCRWKDCPDKGNPIRPGFFRCTFDEYSHLTTEDEKDPFFVAGSMHLYCFEQVFDAAKLLRRKRLVPDQRVFKLEAKKNPMKLNRPPNTLIVEGAIMPWVASQPDTHHVPASQWTPRRHEESLGYAMTNYYVSFFAPDRVKDNDDVNPNVLSTVKHLGNLQLFVDFVKTRKDQKRHYPAAKVPRKPMRRDSISSLSELDEDFDDHSRTRYASDSEDDKEPDDADEEPNVHVIQEILGTRHRRGRETEYEVKWQGHKTTTWEPASSIRKDLSKSEIDELLSSNSNSQGKSSDARFKALEQRIEKLMNTIQSQQHELRRSRKRGDASGSDTELARNSSPKRHRGAEGETSSKRKRSARAAKKPVRYCESDSESEEEIVVKRKRASKDATSSNKRRKISSRD</sequence>
<dbReference type="SMART" id="SM00298">
    <property type="entry name" value="CHROMO"/>
    <property type="match status" value="1"/>
</dbReference>
<dbReference type="AlphaFoldDB" id="A0AA39GL50"/>
<feature type="region of interest" description="Disordered" evidence="2">
    <location>
        <begin position="734"/>
        <end position="824"/>
    </location>
</feature>
<evidence type="ECO:0000256" key="2">
    <source>
        <dbReference type="SAM" id="MobiDB-lite"/>
    </source>
</evidence>
<dbReference type="InterPro" id="IPR000953">
    <property type="entry name" value="Chromo/chromo_shadow_dom"/>
</dbReference>
<keyword evidence="5" id="KW-1185">Reference proteome</keyword>
<evidence type="ECO:0000313" key="5">
    <source>
        <dbReference type="Proteomes" id="UP001175261"/>
    </source>
</evidence>
<feature type="compositionally biased region" description="Basic residues" evidence="2">
    <location>
        <begin position="815"/>
        <end position="824"/>
    </location>
</feature>
<name>A0AA39GL50_SARSR</name>
<dbReference type="GO" id="GO:0006338">
    <property type="term" value="P:chromatin remodeling"/>
    <property type="evidence" value="ECO:0007669"/>
    <property type="project" value="UniProtKB-ARBA"/>
</dbReference>
<feature type="compositionally biased region" description="Basic residues" evidence="2">
    <location>
        <begin position="775"/>
        <end position="787"/>
    </location>
</feature>
<feature type="region of interest" description="Disordered" evidence="2">
    <location>
        <begin position="334"/>
        <end position="359"/>
    </location>
</feature>
<dbReference type="Proteomes" id="UP001175261">
    <property type="component" value="Unassembled WGS sequence"/>
</dbReference>
<organism evidence="4 5">
    <name type="scientific">Sarocladium strictum</name>
    <name type="common">Black bundle disease fungus</name>
    <name type="synonym">Acremonium strictum</name>
    <dbReference type="NCBI Taxonomy" id="5046"/>
    <lineage>
        <taxon>Eukaryota</taxon>
        <taxon>Fungi</taxon>
        <taxon>Dikarya</taxon>
        <taxon>Ascomycota</taxon>
        <taxon>Pezizomycotina</taxon>
        <taxon>Sordariomycetes</taxon>
        <taxon>Hypocreomycetidae</taxon>
        <taxon>Hypocreales</taxon>
        <taxon>Sarocladiaceae</taxon>
        <taxon>Sarocladium</taxon>
    </lineage>
</organism>
<feature type="compositionally biased region" description="Basic and acidic residues" evidence="2">
    <location>
        <begin position="334"/>
        <end position="344"/>
    </location>
</feature>
<evidence type="ECO:0000256" key="1">
    <source>
        <dbReference type="ARBA" id="ARBA00011353"/>
    </source>
</evidence>
<feature type="compositionally biased region" description="Polar residues" evidence="2">
    <location>
        <begin position="184"/>
        <end position="200"/>
    </location>
</feature>
<feature type="region of interest" description="Disordered" evidence="2">
    <location>
        <begin position="599"/>
        <end position="691"/>
    </location>
</feature>
<feature type="compositionally biased region" description="Polar residues" evidence="2">
    <location>
        <begin position="751"/>
        <end position="760"/>
    </location>
</feature>
<feature type="region of interest" description="Disordered" evidence="2">
    <location>
        <begin position="1"/>
        <end position="37"/>
    </location>
</feature>
<protein>
    <recommendedName>
        <fullName evidence="3">Chromo domain-containing protein</fullName>
    </recommendedName>
</protein>
<feature type="compositionally biased region" description="Basic residues" evidence="2">
    <location>
        <begin position="599"/>
        <end position="612"/>
    </location>
</feature>
<evidence type="ECO:0000313" key="4">
    <source>
        <dbReference type="EMBL" id="KAK0389006.1"/>
    </source>
</evidence>
<reference evidence="4" key="1">
    <citation type="submission" date="2022-10" db="EMBL/GenBank/DDBJ databases">
        <title>Determination and structural analysis of whole genome sequence of Sarocladium strictum F4-1.</title>
        <authorList>
            <person name="Hu L."/>
            <person name="Jiang Y."/>
        </authorList>
    </citation>
    <scope>NUCLEOTIDE SEQUENCE</scope>
    <source>
        <strain evidence="4">F4-1</strain>
    </source>
</reference>
<accession>A0AA39GL50</accession>
<dbReference type="PROSITE" id="PS50013">
    <property type="entry name" value="CHROMO_2"/>
    <property type="match status" value="1"/>
</dbReference>
<dbReference type="SUPFAM" id="SSF54160">
    <property type="entry name" value="Chromo domain-like"/>
    <property type="match status" value="1"/>
</dbReference>
<feature type="compositionally biased region" description="Acidic residues" evidence="2">
    <location>
        <begin position="638"/>
        <end position="651"/>
    </location>
</feature>
<gene>
    <name evidence="4" type="ORF">NLU13_2583</name>
</gene>
<feature type="compositionally biased region" description="Basic and acidic residues" evidence="2">
    <location>
        <begin position="213"/>
        <end position="228"/>
    </location>
</feature>
<dbReference type="Pfam" id="PF00385">
    <property type="entry name" value="Chromo"/>
    <property type="match status" value="1"/>
</dbReference>
<comment type="caution">
    <text evidence="4">The sequence shown here is derived from an EMBL/GenBank/DDBJ whole genome shotgun (WGS) entry which is preliminary data.</text>
</comment>
<feature type="domain" description="Chromo" evidence="3">
    <location>
        <begin position="655"/>
        <end position="715"/>
    </location>
</feature>
<dbReference type="EMBL" id="JAPDFR010000002">
    <property type="protein sequence ID" value="KAK0389006.1"/>
    <property type="molecule type" value="Genomic_DNA"/>
</dbReference>
<comment type="subunit">
    <text evidence="1">Component of the NuA4 histone acetyltransferase complex.</text>
</comment>
<proteinExistence type="predicted"/>
<dbReference type="InterPro" id="IPR023780">
    <property type="entry name" value="Chromo_domain"/>
</dbReference>
<dbReference type="Gene3D" id="2.40.50.40">
    <property type="match status" value="1"/>
</dbReference>
<dbReference type="InterPro" id="IPR016197">
    <property type="entry name" value="Chromo-like_dom_sf"/>
</dbReference>
<feature type="region of interest" description="Disordered" evidence="2">
    <location>
        <begin position="184"/>
        <end position="229"/>
    </location>
</feature>
<evidence type="ECO:0000259" key="3">
    <source>
        <dbReference type="PROSITE" id="PS50013"/>
    </source>
</evidence>